<dbReference type="Pfam" id="PF24626">
    <property type="entry name" value="SH3_Tf2-1"/>
    <property type="match status" value="1"/>
</dbReference>
<dbReference type="InterPro" id="IPR043128">
    <property type="entry name" value="Rev_trsase/Diguanyl_cyclase"/>
</dbReference>
<dbReference type="GO" id="GO:0003887">
    <property type="term" value="F:DNA-directed DNA polymerase activity"/>
    <property type="evidence" value="ECO:0007669"/>
    <property type="project" value="UniProtKB-KW"/>
</dbReference>
<keyword evidence="9" id="KW-0255">Endonuclease</keyword>
<evidence type="ECO:0000256" key="3">
    <source>
        <dbReference type="ARBA" id="ARBA00022670"/>
    </source>
</evidence>
<dbReference type="InterPro" id="IPR050951">
    <property type="entry name" value="Retrovirus_Pol_polyprotein"/>
</dbReference>
<dbReference type="OrthoDB" id="3542122at2759"/>
<keyword evidence="10" id="KW-0378">Hydrolase</keyword>
<evidence type="ECO:0000256" key="7">
    <source>
        <dbReference type="ARBA" id="ARBA00022723"/>
    </source>
</evidence>
<protein>
    <recommendedName>
        <fullName evidence="2">RNA-directed DNA polymerase</fullName>
        <ecNumber evidence="2">2.7.7.49</ecNumber>
    </recommendedName>
</protein>
<dbReference type="Gene3D" id="3.30.70.270">
    <property type="match status" value="2"/>
</dbReference>
<evidence type="ECO:0000259" key="22">
    <source>
        <dbReference type="PROSITE" id="PS50994"/>
    </source>
</evidence>
<reference evidence="23" key="1">
    <citation type="submission" date="2020-10" db="EMBL/GenBank/DDBJ databases">
        <title>Genome Sequence of Monilinia vaccinii-corymbosi Sheds Light on Mummy Berry Disease Infection of Blueberry and Mating Type.</title>
        <authorList>
            <person name="Yow A.G."/>
            <person name="Zhang Y."/>
            <person name="Bansal K."/>
            <person name="Eacker S.M."/>
            <person name="Sullivan S."/>
            <person name="Liachko I."/>
            <person name="Cubeta M.A."/>
            <person name="Rollins J.A."/>
            <person name="Ashrafi H."/>
        </authorList>
    </citation>
    <scope>NUCLEOTIDE SEQUENCE</scope>
    <source>
        <strain evidence="23">RL-1</strain>
    </source>
</reference>
<feature type="domain" description="Reverse transcriptase" evidence="21">
    <location>
        <begin position="374"/>
        <end position="553"/>
    </location>
</feature>
<dbReference type="FunFam" id="1.10.340.70:FF:000001">
    <property type="entry name" value="Retrovirus-related Pol polyprotein from transposon gypsy-like Protein"/>
    <property type="match status" value="1"/>
</dbReference>
<dbReference type="Gene3D" id="1.10.340.70">
    <property type="match status" value="1"/>
</dbReference>
<evidence type="ECO:0000256" key="12">
    <source>
        <dbReference type="ARBA" id="ARBA00022884"/>
    </source>
</evidence>
<evidence type="ECO:0000313" key="24">
    <source>
        <dbReference type="Proteomes" id="UP000672032"/>
    </source>
</evidence>
<dbReference type="GO" id="GO:0006310">
    <property type="term" value="P:DNA recombination"/>
    <property type="evidence" value="ECO:0007669"/>
    <property type="project" value="UniProtKB-KW"/>
</dbReference>
<dbReference type="GO" id="GO:0015074">
    <property type="term" value="P:DNA integration"/>
    <property type="evidence" value="ECO:0007669"/>
    <property type="project" value="UniProtKB-KW"/>
</dbReference>
<evidence type="ECO:0000259" key="21">
    <source>
        <dbReference type="PROSITE" id="PS50878"/>
    </source>
</evidence>
<evidence type="ECO:0000256" key="10">
    <source>
        <dbReference type="ARBA" id="ARBA00022801"/>
    </source>
</evidence>
<evidence type="ECO:0000256" key="13">
    <source>
        <dbReference type="ARBA" id="ARBA00022908"/>
    </source>
</evidence>
<evidence type="ECO:0000256" key="2">
    <source>
        <dbReference type="ARBA" id="ARBA00012493"/>
    </source>
</evidence>
<keyword evidence="4" id="KW-0808">Transferase</keyword>
<evidence type="ECO:0000256" key="1">
    <source>
        <dbReference type="ARBA" id="ARBA00011353"/>
    </source>
</evidence>
<keyword evidence="14" id="KW-0695">RNA-directed DNA polymerase</keyword>
<dbReference type="GO" id="GO:0006338">
    <property type="term" value="P:chromatin remodeling"/>
    <property type="evidence" value="ECO:0007669"/>
    <property type="project" value="UniProtKB-ARBA"/>
</dbReference>
<keyword evidence="3" id="KW-0645">Protease</keyword>
<accession>A0A8A3P4V9</accession>
<evidence type="ECO:0000256" key="14">
    <source>
        <dbReference type="ARBA" id="ARBA00022918"/>
    </source>
</evidence>
<feature type="domain" description="Chromo" evidence="20">
    <location>
        <begin position="1248"/>
        <end position="1306"/>
    </location>
</feature>
<dbReference type="GO" id="GO:0006508">
    <property type="term" value="P:proteolysis"/>
    <property type="evidence" value="ECO:0007669"/>
    <property type="project" value="UniProtKB-KW"/>
</dbReference>
<keyword evidence="15" id="KW-0239">DNA-directed DNA polymerase</keyword>
<dbReference type="CDD" id="cd00024">
    <property type="entry name" value="CD_CSD"/>
    <property type="match status" value="1"/>
</dbReference>
<dbReference type="PANTHER" id="PTHR37984:SF5">
    <property type="entry name" value="PROTEIN NYNRIN-LIKE"/>
    <property type="match status" value="1"/>
</dbReference>
<name>A0A8A3P4V9_9HELO</name>
<comment type="subunit">
    <text evidence="1">Component of the NuA4 histone acetyltransferase complex.</text>
</comment>
<dbReference type="SUPFAM" id="SSF56672">
    <property type="entry name" value="DNA/RNA polymerases"/>
    <property type="match status" value="1"/>
</dbReference>
<evidence type="ECO:0000256" key="19">
    <source>
        <dbReference type="SAM" id="MobiDB-lite"/>
    </source>
</evidence>
<evidence type="ECO:0000313" key="23">
    <source>
        <dbReference type="EMBL" id="QSZ30376.1"/>
    </source>
</evidence>
<dbReference type="Gene3D" id="3.30.420.10">
    <property type="entry name" value="Ribonuclease H-like superfamily/Ribonuclease H"/>
    <property type="match status" value="1"/>
</dbReference>
<dbReference type="PROSITE" id="PS50013">
    <property type="entry name" value="CHROMO_2"/>
    <property type="match status" value="1"/>
</dbReference>
<evidence type="ECO:0000256" key="11">
    <source>
        <dbReference type="ARBA" id="ARBA00022842"/>
    </source>
</evidence>
<dbReference type="Pfam" id="PF17917">
    <property type="entry name" value="RT_RNaseH"/>
    <property type="match status" value="1"/>
</dbReference>
<gene>
    <name evidence="23" type="ORF">DSL72_004899</name>
</gene>
<dbReference type="FunFam" id="3.30.70.270:FF:000020">
    <property type="entry name" value="Transposon Tf2-6 polyprotein-like Protein"/>
    <property type="match status" value="1"/>
</dbReference>
<dbReference type="SUPFAM" id="SSF53098">
    <property type="entry name" value="Ribonuclease H-like"/>
    <property type="match status" value="1"/>
</dbReference>
<dbReference type="EMBL" id="CP063405">
    <property type="protein sequence ID" value="QSZ30376.1"/>
    <property type="molecule type" value="Genomic_DNA"/>
</dbReference>
<keyword evidence="24" id="KW-1185">Reference proteome</keyword>
<evidence type="ECO:0000256" key="15">
    <source>
        <dbReference type="ARBA" id="ARBA00022932"/>
    </source>
</evidence>
<keyword evidence="7" id="KW-0479">Metal-binding</keyword>
<dbReference type="Gene3D" id="3.10.20.370">
    <property type="match status" value="1"/>
</dbReference>
<evidence type="ECO:0000256" key="16">
    <source>
        <dbReference type="ARBA" id="ARBA00023125"/>
    </source>
</evidence>
<dbReference type="InterPro" id="IPR056924">
    <property type="entry name" value="SH3_Tf2-1"/>
</dbReference>
<dbReference type="InterPro" id="IPR041588">
    <property type="entry name" value="Integrase_H2C2"/>
</dbReference>
<dbReference type="PROSITE" id="PS50878">
    <property type="entry name" value="RT_POL"/>
    <property type="match status" value="1"/>
</dbReference>
<evidence type="ECO:0000256" key="9">
    <source>
        <dbReference type="ARBA" id="ARBA00022759"/>
    </source>
</evidence>
<keyword evidence="8" id="KW-0064">Aspartyl protease</keyword>
<evidence type="ECO:0000256" key="18">
    <source>
        <dbReference type="SAM" id="Coils"/>
    </source>
</evidence>
<dbReference type="Gene3D" id="2.40.70.10">
    <property type="entry name" value="Acid Proteases"/>
    <property type="match status" value="1"/>
</dbReference>
<proteinExistence type="predicted"/>
<dbReference type="GO" id="GO:0003964">
    <property type="term" value="F:RNA-directed DNA polymerase activity"/>
    <property type="evidence" value="ECO:0007669"/>
    <property type="project" value="UniProtKB-KW"/>
</dbReference>
<evidence type="ECO:0000256" key="8">
    <source>
        <dbReference type="ARBA" id="ARBA00022750"/>
    </source>
</evidence>
<sequence length="1344" mass="155424">MRFLDLTKLMGGQAMTLPCILSKNGYSFRSSALLDSGANGYAFIDTTLLTLLFHLFKPRYQLLENSIGVKGYNGAQGRAITHYTFLNLSIDGREQSFVPFLITDLSSYSIILDKSWLSESQTKLDCFNRRLEWPSERPPTYSLSRNLLISKSDLKQKKIDRFAQQDADRRDKKLDAYWHRRDAQLPSTTISTIQPSDPLPTKKSDPPSQLELKKLHITKPPELYESLPHLLSDTVDIYALTPAQFELSCKRYKHDELFTATLADFEAAVQERQQEENKKDQLLAAINAYQHTGSHTRLNNVLAAADEEPPIPPAYQVFHKAFSKDESNVLPPHRPYDHKIILEGEEEKALRYSPLYKMSLEQLKVVKEYLTDNLAKGFIEPSQAPYAAPVLFVRKPNGALRFCIDFRLLNSLTRKDRYPLPLIDETLARLTGAKIYTKLDIRQAFHRIRMDPASKEYTTFRTRYGSYKCKVLPFGLTNGPATYQRYMNDVLFDYLDVFCTAYLDDILIYSENEEDHEAQVKLVLARLEAAGLQADLKKCKFNVKRTKYLGFIISTKGVEVDPEKVEVVESWTYPTTVKGVQSFLGFCNFYRRFIKDYGIIARPLTDLTKAKTSFHFDDLCRNAFNVLKQKLISAPLLQHYNYNLPCMLETDASDGVIASVLSQKHGDEWLPVAYFSKTMVAAELNYEVHDKEMLSIIRSLGHWKSELAGSPHQIRIYTDHKALEYFMTTKALNARQARWAELLADYNFVIMYRPGKENPLADALTRRVDELRLQNHTKKQNRLQQLIKDNQIDTRLMQNALRREIDDHAIATLDLAPVTPHFNIVNRILEANRTLDSLQALRIEAIKGHKHLAFQDGLLLYDDRLVVPDSENLRTYLIREAHDSVSTAHPGIRKTYLLLSKQYYWPGMPTTIAQYIRNCHACKRSSVPRDRTPGLLHPLPVPERAWQDITMDYCSFNKDKHGYDNVLVIVDRLTKQAISIPCHKEIDSRKQAKLYLYHVYRYYSAPRTIVSDRRPQFISDFWQEFNRLLGIDIKLSTAHHLQTDNQTEIYNQYLQQRLQPFVSYYQDDWSEFLPMMDYAQLTLPHDSLGGLSPYEALYGYPPRNTWDWDIKESPPTRNLNVQDARKFAERNQTAVARAKEGILRAQEKMSRSVNSRRRAINFDIGDYVWLSMKDYPTQRPSKKLDFPTQGRFKIIARVGNSFRLDLPATIKIHPVFPPEKLRKAYDDPLPGQIQEPPPPINITGDSEWEVEKILAVKKVRNTLRYRVSWLNTDADLTWYPASDLKTAPHKLHDFHRSNPTQPGPPAQLLEWIKLYESGEDDYDYADNNKPMSAADRKLFFETTL</sequence>
<feature type="region of interest" description="Disordered" evidence="19">
    <location>
        <begin position="189"/>
        <end position="208"/>
    </location>
</feature>
<dbReference type="Pfam" id="PF17921">
    <property type="entry name" value="Integrase_H2C2"/>
    <property type="match status" value="1"/>
</dbReference>
<dbReference type="EC" id="2.7.7.49" evidence="2"/>
<dbReference type="PANTHER" id="PTHR37984">
    <property type="entry name" value="PROTEIN CBG26694"/>
    <property type="match status" value="1"/>
</dbReference>
<dbReference type="SMART" id="SM00298">
    <property type="entry name" value="CHROMO"/>
    <property type="match status" value="1"/>
</dbReference>
<dbReference type="SUPFAM" id="SSF54160">
    <property type="entry name" value="Chromo domain-like"/>
    <property type="match status" value="1"/>
</dbReference>
<feature type="domain" description="Integrase catalytic" evidence="22">
    <location>
        <begin position="938"/>
        <end position="1101"/>
    </location>
</feature>
<evidence type="ECO:0000259" key="20">
    <source>
        <dbReference type="PROSITE" id="PS50013"/>
    </source>
</evidence>
<dbReference type="GO" id="GO:0003723">
    <property type="term" value="F:RNA binding"/>
    <property type="evidence" value="ECO:0007669"/>
    <property type="project" value="UniProtKB-KW"/>
</dbReference>
<dbReference type="CDD" id="cd01647">
    <property type="entry name" value="RT_LTR"/>
    <property type="match status" value="1"/>
</dbReference>
<keyword evidence="6" id="KW-0540">Nuclease</keyword>
<dbReference type="GO" id="GO:0003677">
    <property type="term" value="F:DNA binding"/>
    <property type="evidence" value="ECO:0007669"/>
    <property type="project" value="UniProtKB-KW"/>
</dbReference>
<evidence type="ECO:0000256" key="5">
    <source>
        <dbReference type="ARBA" id="ARBA00022695"/>
    </source>
</evidence>
<dbReference type="GO" id="GO:0005634">
    <property type="term" value="C:nucleus"/>
    <property type="evidence" value="ECO:0007669"/>
    <property type="project" value="UniProtKB-ARBA"/>
</dbReference>
<dbReference type="GO" id="GO:0046872">
    <property type="term" value="F:metal ion binding"/>
    <property type="evidence" value="ECO:0007669"/>
    <property type="project" value="UniProtKB-KW"/>
</dbReference>
<dbReference type="CDD" id="cd09274">
    <property type="entry name" value="RNase_HI_RT_Ty3"/>
    <property type="match status" value="1"/>
</dbReference>
<dbReference type="PROSITE" id="PS50994">
    <property type="entry name" value="INTEGRASE"/>
    <property type="match status" value="1"/>
</dbReference>
<feature type="coiled-coil region" evidence="18">
    <location>
        <begin position="265"/>
        <end position="292"/>
    </location>
</feature>
<keyword evidence="5" id="KW-0548">Nucleotidyltransferase</keyword>
<keyword evidence="13" id="KW-0229">DNA integration</keyword>
<dbReference type="InterPro" id="IPR016197">
    <property type="entry name" value="Chromo-like_dom_sf"/>
</dbReference>
<keyword evidence="12" id="KW-0694">RNA-binding</keyword>
<dbReference type="Gene3D" id="2.40.50.40">
    <property type="match status" value="1"/>
</dbReference>
<evidence type="ECO:0000256" key="6">
    <source>
        <dbReference type="ARBA" id="ARBA00022722"/>
    </source>
</evidence>
<dbReference type="InterPro" id="IPR041373">
    <property type="entry name" value="RT_RNaseH"/>
</dbReference>
<dbReference type="InterPro" id="IPR036397">
    <property type="entry name" value="RNaseH_sf"/>
</dbReference>
<dbReference type="Gene3D" id="3.10.10.10">
    <property type="entry name" value="HIV Type 1 Reverse Transcriptase, subunit A, domain 1"/>
    <property type="match status" value="1"/>
</dbReference>
<dbReference type="InterPro" id="IPR043502">
    <property type="entry name" value="DNA/RNA_pol_sf"/>
</dbReference>
<dbReference type="InterPro" id="IPR012337">
    <property type="entry name" value="RNaseH-like_sf"/>
</dbReference>
<dbReference type="InterPro" id="IPR000477">
    <property type="entry name" value="RT_dom"/>
</dbReference>
<dbReference type="InterPro" id="IPR000953">
    <property type="entry name" value="Chromo/chromo_shadow_dom"/>
</dbReference>
<organism evidence="23 24">
    <name type="scientific">Monilinia vaccinii-corymbosi</name>
    <dbReference type="NCBI Taxonomy" id="61207"/>
    <lineage>
        <taxon>Eukaryota</taxon>
        <taxon>Fungi</taxon>
        <taxon>Dikarya</taxon>
        <taxon>Ascomycota</taxon>
        <taxon>Pezizomycotina</taxon>
        <taxon>Leotiomycetes</taxon>
        <taxon>Helotiales</taxon>
        <taxon>Sclerotiniaceae</taxon>
        <taxon>Monilinia</taxon>
    </lineage>
</organism>
<keyword evidence="18" id="KW-0175">Coiled coil</keyword>
<dbReference type="GO" id="GO:0004519">
    <property type="term" value="F:endonuclease activity"/>
    <property type="evidence" value="ECO:0007669"/>
    <property type="project" value="UniProtKB-KW"/>
</dbReference>
<dbReference type="InterPro" id="IPR001584">
    <property type="entry name" value="Integrase_cat-core"/>
</dbReference>
<keyword evidence="16" id="KW-0238">DNA-binding</keyword>
<keyword evidence="11" id="KW-0460">Magnesium</keyword>
<dbReference type="Pfam" id="PF00078">
    <property type="entry name" value="RVT_1"/>
    <property type="match status" value="1"/>
</dbReference>
<dbReference type="InterPro" id="IPR021109">
    <property type="entry name" value="Peptidase_aspartic_dom_sf"/>
</dbReference>
<evidence type="ECO:0000256" key="17">
    <source>
        <dbReference type="ARBA" id="ARBA00023172"/>
    </source>
</evidence>
<dbReference type="CDD" id="cd00303">
    <property type="entry name" value="retropepsin_like"/>
    <property type="match status" value="1"/>
</dbReference>
<dbReference type="Proteomes" id="UP000672032">
    <property type="component" value="Chromosome 1"/>
</dbReference>
<evidence type="ECO:0000256" key="4">
    <source>
        <dbReference type="ARBA" id="ARBA00022679"/>
    </source>
</evidence>
<dbReference type="GO" id="GO:0004190">
    <property type="term" value="F:aspartic-type endopeptidase activity"/>
    <property type="evidence" value="ECO:0007669"/>
    <property type="project" value="UniProtKB-KW"/>
</dbReference>
<keyword evidence="17" id="KW-0233">DNA recombination</keyword>